<gene>
    <name evidence="2" type="ORF">FYJ34_00660</name>
</gene>
<evidence type="ECO:0000313" key="3">
    <source>
        <dbReference type="Proteomes" id="UP000434409"/>
    </source>
</evidence>
<sequence length="177" mass="20348">MGGSQMKAEAKIGTGRQKDKKGRQGERRRMDKGSEMTVGQTRRKAEKILWIKGGFTIEMSLLMPLLLFMGMQCVFLMFFFHDKNIVEGAVYEALASTVTRGKEAEDVKEGVILERFYERLQGKCLLLSDIRGSVKKEGGKVVLEATANKFGWKVIVRRKWQVLWQEDYIRRLPDILK</sequence>
<keyword evidence="3" id="KW-1185">Reference proteome</keyword>
<dbReference type="AlphaFoldDB" id="A0A6N7UQP2"/>
<dbReference type="RefSeq" id="WP_154475337.1">
    <property type="nucleotide sequence ID" value="NZ_VULY01000016.1"/>
</dbReference>
<dbReference type="Proteomes" id="UP000434409">
    <property type="component" value="Unassembled WGS sequence"/>
</dbReference>
<evidence type="ECO:0000313" key="2">
    <source>
        <dbReference type="EMBL" id="MSR92823.1"/>
    </source>
</evidence>
<feature type="region of interest" description="Disordered" evidence="1">
    <location>
        <begin position="1"/>
        <end position="40"/>
    </location>
</feature>
<feature type="compositionally biased region" description="Basic and acidic residues" evidence="1">
    <location>
        <begin position="22"/>
        <end position="34"/>
    </location>
</feature>
<name>A0A6N7UQP2_9FIRM</name>
<evidence type="ECO:0000256" key="1">
    <source>
        <dbReference type="SAM" id="MobiDB-lite"/>
    </source>
</evidence>
<comment type="caution">
    <text evidence="2">The sequence shown here is derived from an EMBL/GenBank/DDBJ whole genome shotgun (WGS) entry which is preliminary data.</text>
</comment>
<protein>
    <submittedName>
        <fullName evidence="2">Pilus assembly protein</fullName>
    </submittedName>
</protein>
<accession>A0A6N7UQP2</accession>
<proteinExistence type="predicted"/>
<reference evidence="2 3" key="1">
    <citation type="submission" date="2019-08" db="EMBL/GenBank/DDBJ databases">
        <title>In-depth cultivation of the pig gut microbiome towards novel bacterial diversity and tailored functional studies.</title>
        <authorList>
            <person name="Wylensek D."/>
            <person name="Hitch T.C.A."/>
            <person name="Clavel T."/>
        </authorList>
    </citation>
    <scope>NUCLEOTIDE SEQUENCE [LARGE SCALE GENOMIC DNA]</scope>
    <source>
        <strain evidence="2 3">68-1-5</strain>
    </source>
</reference>
<dbReference type="EMBL" id="VULY01000016">
    <property type="protein sequence ID" value="MSR92823.1"/>
    <property type="molecule type" value="Genomic_DNA"/>
</dbReference>
<organism evidence="2 3">
    <name type="scientific">Suipraeoptans intestinalis</name>
    <dbReference type="NCBI Taxonomy" id="2606628"/>
    <lineage>
        <taxon>Bacteria</taxon>
        <taxon>Bacillati</taxon>
        <taxon>Bacillota</taxon>
        <taxon>Clostridia</taxon>
        <taxon>Lachnospirales</taxon>
        <taxon>Lachnospiraceae</taxon>
        <taxon>Suipraeoptans</taxon>
    </lineage>
</organism>